<dbReference type="SUPFAM" id="SSF160363">
    <property type="entry name" value="MTH889-like"/>
    <property type="match status" value="1"/>
</dbReference>
<dbReference type="GeneID" id="95967539"/>
<dbReference type="PANTHER" id="PTHR42240">
    <property type="entry name" value="DUF211 DOMAIN-CONTAINING PROTEIN"/>
    <property type="match status" value="1"/>
</dbReference>
<gene>
    <name evidence="1" type="ORF">OXIME_000806</name>
</gene>
<reference evidence="1 2" key="1">
    <citation type="submission" date="2023-09" db="EMBL/GenBank/DDBJ databases">
        <authorList>
            <person name="Golyshina O.V."/>
            <person name="Lunev E.A."/>
            <person name="Bargiela R."/>
            <person name="Gaines M.C."/>
            <person name="Daum B."/>
            <person name="Bale N.J."/>
            <person name="Koenen M."/>
            <person name="Sinninghe Damst J.S."/>
            <person name="Yakimov M."/>
            <person name="Golyshin P.N."/>
        </authorList>
    </citation>
    <scope>NUCLEOTIDE SEQUENCE [LARGE SCALE GENOMIC DNA]</scope>
    <source>
        <strain evidence="1 2">M1</strain>
    </source>
</reference>
<dbReference type="Pfam" id="PF02680">
    <property type="entry name" value="DUF211"/>
    <property type="match status" value="1"/>
</dbReference>
<dbReference type="AlphaFoldDB" id="A0AAX4NGF9"/>
<accession>A0AAX4NGF9</accession>
<proteinExistence type="predicted"/>
<dbReference type="InterPro" id="IPR003831">
    <property type="entry name" value="DUF211"/>
</dbReference>
<dbReference type="RefSeq" id="WP_393972190.1">
    <property type="nucleotide sequence ID" value="NZ_CP133772.1"/>
</dbReference>
<dbReference type="Gene3D" id="3.30.70.1340">
    <property type="entry name" value="MTH889-like domain"/>
    <property type="match status" value="1"/>
</dbReference>
<evidence type="ECO:0000313" key="2">
    <source>
        <dbReference type="Proteomes" id="UP001451606"/>
    </source>
</evidence>
<dbReference type="PANTHER" id="PTHR42240:SF1">
    <property type="entry name" value="DUF211 DOMAIN-CONTAINING PROTEIN"/>
    <property type="match status" value="1"/>
</dbReference>
<dbReference type="KEGG" id="omr:OXIME_000806"/>
<evidence type="ECO:0000313" key="1">
    <source>
        <dbReference type="EMBL" id="WYY00243.1"/>
    </source>
</evidence>
<dbReference type="Proteomes" id="UP001451606">
    <property type="component" value="Chromosome"/>
</dbReference>
<dbReference type="InterPro" id="IPR023129">
    <property type="entry name" value="MTH889-like_dom_sf"/>
</dbReference>
<name>A0AAX4NGF9_9ARCH</name>
<dbReference type="EMBL" id="CP133772">
    <property type="protein sequence ID" value="WYY00243.1"/>
    <property type="molecule type" value="Genomic_DNA"/>
</dbReference>
<organism evidence="1 2">
    <name type="scientific">Oxyplasma meridianum</name>
    <dbReference type="NCBI Taxonomy" id="3073602"/>
    <lineage>
        <taxon>Archaea</taxon>
        <taxon>Methanobacteriati</taxon>
        <taxon>Thermoplasmatota</taxon>
        <taxon>Thermoplasmata</taxon>
        <taxon>Thermoplasmatales</taxon>
        <taxon>Thermoplasmataceae</taxon>
        <taxon>Oxyplasma</taxon>
    </lineage>
</organism>
<sequence>MSIRRVVLDVDKSLNRPGLIELATSIEKVPGVEAVNIIVTEMDMETMGTSITVEGGGIDYDKLINTIEDNGAVIHSVDEVVAGKRIIESIRRIN</sequence>
<keyword evidence="2" id="KW-1185">Reference proteome</keyword>
<protein>
    <submittedName>
        <fullName evidence="1">DUF211 domain-containing protein</fullName>
    </submittedName>
</protein>